<dbReference type="AlphaFoldDB" id="A0A9P1CXV8"/>
<keyword evidence="3" id="KW-1185">Reference proteome</keyword>
<reference evidence="1" key="1">
    <citation type="submission" date="2022-10" db="EMBL/GenBank/DDBJ databases">
        <authorList>
            <person name="Chen Y."/>
            <person name="Dougan E. K."/>
            <person name="Chan C."/>
            <person name="Rhodes N."/>
            <person name="Thang M."/>
        </authorList>
    </citation>
    <scope>NUCLEOTIDE SEQUENCE</scope>
</reference>
<proteinExistence type="predicted"/>
<dbReference type="Proteomes" id="UP001152797">
    <property type="component" value="Unassembled WGS sequence"/>
</dbReference>
<comment type="caution">
    <text evidence="1">The sequence shown here is derived from an EMBL/GenBank/DDBJ whole genome shotgun (WGS) entry which is preliminary data.</text>
</comment>
<gene>
    <name evidence="1" type="ORF">C1SCF055_LOCUS25838</name>
</gene>
<reference evidence="2 3" key="2">
    <citation type="submission" date="2024-05" db="EMBL/GenBank/DDBJ databases">
        <authorList>
            <person name="Chen Y."/>
            <person name="Shah S."/>
            <person name="Dougan E. K."/>
            <person name="Thang M."/>
            <person name="Chan C."/>
        </authorList>
    </citation>
    <scope>NUCLEOTIDE SEQUENCE [LARGE SCALE GENOMIC DNA]</scope>
</reference>
<accession>A0A9P1CXV8</accession>
<dbReference type="EMBL" id="CAMXCT010002668">
    <property type="protein sequence ID" value="CAI3999660.1"/>
    <property type="molecule type" value="Genomic_DNA"/>
</dbReference>
<dbReference type="EMBL" id="CAMXCT020002668">
    <property type="protein sequence ID" value="CAL1153035.1"/>
    <property type="molecule type" value="Genomic_DNA"/>
</dbReference>
<dbReference type="EMBL" id="CAMXCT030002668">
    <property type="protein sequence ID" value="CAL4786972.1"/>
    <property type="molecule type" value="Genomic_DNA"/>
</dbReference>
<sequence>MEALGLLFDLFDNSTLDPDAPIIGPLISEVLIETPLGPMKLAAMSMESLSVAPGGKVNISGGPDTGFQLEVGQHNLAQIISCPEMLGVSCIEGPVVMNILTMNENASANLRKDNVLADERVRRLAEGEGASTLQSKPASINFWTRKGSKIPVSGLYPPMLMVLEVDRPGATCAYWDEKVAKWSEDGVATVATVATIHCVYHQALVNLWRHPEHYRWQYCFGT</sequence>
<name>A0A9P1CXV8_9DINO</name>
<evidence type="ECO:0000313" key="3">
    <source>
        <dbReference type="Proteomes" id="UP001152797"/>
    </source>
</evidence>
<evidence type="ECO:0000313" key="2">
    <source>
        <dbReference type="EMBL" id="CAL4786972.1"/>
    </source>
</evidence>
<organism evidence="1">
    <name type="scientific">Cladocopium goreaui</name>
    <dbReference type="NCBI Taxonomy" id="2562237"/>
    <lineage>
        <taxon>Eukaryota</taxon>
        <taxon>Sar</taxon>
        <taxon>Alveolata</taxon>
        <taxon>Dinophyceae</taxon>
        <taxon>Suessiales</taxon>
        <taxon>Symbiodiniaceae</taxon>
        <taxon>Cladocopium</taxon>
    </lineage>
</organism>
<feature type="non-terminal residue" evidence="1">
    <location>
        <position position="1"/>
    </location>
</feature>
<evidence type="ECO:0000313" key="1">
    <source>
        <dbReference type="EMBL" id="CAI3999660.1"/>
    </source>
</evidence>
<protein>
    <submittedName>
        <fullName evidence="2">E3 ubiquitin-protein ligase HERC2</fullName>
    </submittedName>
</protein>